<name>A0AAW7JJ07_9BACT</name>
<dbReference type="EMBL" id="JAUEIF010000009">
    <property type="protein sequence ID" value="MDN0025834.1"/>
    <property type="molecule type" value="Genomic_DNA"/>
</dbReference>
<protein>
    <submittedName>
        <fullName evidence="5">Nitroreductase family protein</fullName>
    </submittedName>
</protein>
<feature type="domain" description="Putative nitroreductase TM1586" evidence="3">
    <location>
        <begin position="17"/>
        <end position="234"/>
    </location>
</feature>
<dbReference type="InterPro" id="IPR029478">
    <property type="entry name" value="TM1586_NiRdase"/>
</dbReference>
<proteinExistence type="inferred from homology"/>
<gene>
    <name evidence="4" type="ORF">QVN81_06625</name>
    <name evidence="5" type="ORF">QVN84_09940</name>
</gene>
<keyword evidence="6" id="KW-1185">Reference proteome</keyword>
<sequence length="242" mass="27181">MERKKEPDNQRRQTMTLQEAIEARHSVRAYKNEPLAGDVVKALEEEIAVLNREGKLHMQLILNEPKAFQGTLAKYGKFRNANNYIVMAGKKAEDLDERIGYYGEHLVLLAQTLGLNTCWVGLSYSKVPGTYVLDEGEKIACYIAIGYGETQGVSHKIKTVEQVCNASDITPSWFKKGVEAALLAPTAVNQQKFSFEYVGMSNNHHQVRAKKGFSMIGYTQMDLGIAKYHFEIGAGKVNFDWL</sequence>
<dbReference type="CDD" id="cd02062">
    <property type="entry name" value="Nitro_FMN_reductase"/>
    <property type="match status" value="1"/>
</dbReference>
<dbReference type="SUPFAM" id="SSF55469">
    <property type="entry name" value="FMN-dependent nitroreductase-like"/>
    <property type="match status" value="1"/>
</dbReference>
<evidence type="ECO:0000256" key="1">
    <source>
        <dbReference type="ARBA" id="ARBA00007118"/>
    </source>
</evidence>
<dbReference type="PANTHER" id="PTHR43673:SF10">
    <property type="entry name" value="NADH DEHYDROGENASE_NAD(P)H NITROREDUCTASE XCC3605-RELATED"/>
    <property type="match status" value="1"/>
</dbReference>
<evidence type="ECO:0000313" key="7">
    <source>
        <dbReference type="Proteomes" id="UP001168478"/>
    </source>
</evidence>
<reference evidence="5" key="2">
    <citation type="submission" date="2023-08" db="EMBL/GenBank/DDBJ databases">
        <title>Identification and characterization of horizontal gene transfer across gut microbiota members of farm animals based on homology search.</title>
        <authorList>
            <person name="Schwarzerova J."/>
            <person name="Nykrynova M."/>
            <person name="Jureckova K."/>
            <person name="Cejkova D."/>
            <person name="Rychlik I."/>
        </authorList>
    </citation>
    <scope>NUCLEOTIDE SEQUENCE</scope>
    <source>
        <strain evidence="5">ET15</strain>
        <strain evidence="4">ET37</strain>
    </source>
</reference>
<dbReference type="Pfam" id="PF14512">
    <property type="entry name" value="TM1586_NiRdase"/>
    <property type="match status" value="1"/>
</dbReference>
<dbReference type="PANTHER" id="PTHR43673">
    <property type="entry name" value="NAD(P)H NITROREDUCTASE YDGI-RELATED"/>
    <property type="match status" value="1"/>
</dbReference>
<keyword evidence="2" id="KW-0560">Oxidoreductase</keyword>
<dbReference type="GO" id="GO:0016491">
    <property type="term" value="F:oxidoreductase activity"/>
    <property type="evidence" value="ECO:0007669"/>
    <property type="project" value="UniProtKB-KW"/>
</dbReference>
<organism evidence="5 7">
    <name type="scientific">Leyella lascolaii</name>
    <dbReference type="NCBI Taxonomy" id="1776379"/>
    <lineage>
        <taxon>Bacteria</taxon>
        <taxon>Pseudomonadati</taxon>
        <taxon>Bacteroidota</taxon>
        <taxon>Bacteroidia</taxon>
        <taxon>Bacteroidales</taxon>
        <taxon>Prevotellaceae</taxon>
        <taxon>Leyella</taxon>
    </lineage>
</organism>
<evidence type="ECO:0000313" key="4">
    <source>
        <dbReference type="EMBL" id="MDN0022698.1"/>
    </source>
</evidence>
<dbReference type="Gene3D" id="3.40.109.10">
    <property type="entry name" value="NADH Oxidase"/>
    <property type="match status" value="1"/>
</dbReference>
<dbReference type="Proteomes" id="UP001168478">
    <property type="component" value="Unassembled WGS sequence"/>
</dbReference>
<evidence type="ECO:0000313" key="5">
    <source>
        <dbReference type="EMBL" id="MDN0025834.1"/>
    </source>
</evidence>
<dbReference type="RefSeq" id="WP_289825199.1">
    <property type="nucleotide sequence ID" value="NZ_JAUEIE010000005.1"/>
</dbReference>
<comment type="similarity">
    <text evidence="1">Belongs to the nitroreductase family.</text>
</comment>
<reference evidence="5" key="1">
    <citation type="submission" date="2023-06" db="EMBL/GenBank/DDBJ databases">
        <authorList>
            <person name="Zeman M."/>
            <person name="Kubasova T."/>
            <person name="Jahodarova E."/>
            <person name="Nykrynova M."/>
            <person name="Rychlik I."/>
        </authorList>
    </citation>
    <scope>NUCLEOTIDE SEQUENCE</scope>
    <source>
        <strain evidence="5">ET15</strain>
        <strain evidence="4">ET37</strain>
    </source>
</reference>
<comment type="caution">
    <text evidence="5">The sequence shown here is derived from an EMBL/GenBank/DDBJ whole genome shotgun (WGS) entry which is preliminary data.</text>
</comment>
<dbReference type="AlphaFoldDB" id="A0AAW7JJ07"/>
<evidence type="ECO:0000313" key="6">
    <source>
        <dbReference type="Proteomes" id="UP001167831"/>
    </source>
</evidence>
<evidence type="ECO:0000259" key="3">
    <source>
        <dbReference type="Pfam" id="PF14512"/>
    </source>
</evidence>
<accession>A0AAW7JJ07</accession>
<dbReference type="Proteomes" id="UP001167831">
    <property type="component" value="Unassembled WGS sequence"/>
</dbReference>
<dbReference type="InterPro" id="IPR000415">
    <property type="entry name" value="Nitroreductase-like"/>
</dbReference>
<dbReference type="EMBL" id="JAUEIE010000005">
    <property type="protein sequence ID" value="MDN0022698.1"/>
    <property type="molecule type" value="Genomic_DNA"/>
</dbReference>
<evidence type="ECO:0000256" key="2">
    <source>
        <dbReference type="ARBA" id="ARBA00023002"/>
    </source>
</evidence>